<accession>A0A654KJD6</accession>
<feature type="signal peptide" evidence="3">
    <location>
        <begin position="1"/>
        <end position="27"/>
    </location>
</feature>
<dbReference type="Gene3D" id="2.70.70.10">
    <property type="entry name" value="Glucose Permease (Domain IIA)"/>
    <property type="match status" value="1"/>
</dbReference>
<evidence type="ECO:0000313" key="5">
    <source>
        <dbReference type="EMBL" id="ADU92464.1"/>
    </source>
</evidence>
<dbReference type="EMBL" id="CP002456">
    <property type="protein sequence ID" value="ADU92464.1"/>
    <property type="molecule type" value="Genomic_DNA"/>
</dbReference>
<feature type="compositionally biased region" description="Basic and acidic residues" evidence="2">
    <location>
        <begin position="211"/>
        <end position="220"/>
    </location>
</feature>
<dbReference type="Pfam" id="PF01551">
    <property type="entry name" value="Peptidase_M23"/>
    <property type="match status" value="1"/>
</dbReference>
<dbReference type="InterPro" id="IPR016047">
    <property type="entry name" value="M23ase_b-sheet_dom"/>
</dbReference>
<dbReference type="InterPro" id="IPR050570">
    <property type="entry name" value="Cell_wall_metabolism_enzyme"/>
</dbReference>
<evidence type="ECO:0000313" key="6">
    <source>
        <dbReference type="Proteomes" id="UP000007472"/>
    </source>
</evidence>
<feature type="domain" description="LysM" evidence="4">
    <location>
        <begin position="37"/>
        <end position="81"/>
    </location>
</feature>
<keyword evidence="3" id="KW-0732">Signal</keyword>
<gene>
    <name evidence="5" type="ordered locus">TEQUI_1552</name>
</gene>
<dbReference type="GO" id="GO:0004222">
    <property type="term" value="F:metalloendopeptidase activity"/>
    <property type="evidence" value="ECO:0007669"/>
    <property type="project" value="TreeGrafter"/>
</dbReference>
<evidence type="ECO:0000256" key="1">
    <source>
        <dbReference type="ARBA" id="ARBA00038420"/>
    </source>
</evidence>
<evidence type="ECO:0000256" key="3">
    <source>
        <dbReference type="SAM" id="SignalP"/>
    </source>
</evidence>
<dbReference type="PANTHER" id="PTHR21666">
    <property type="entry name" value="PEPTIDASE-RELATED"/>
    <property type="match status" value="1"/>
</dbReference>
<organism evidence="5 6">
    <name type="scientific">Taylorella equigenitalis (strain MCE9)</name>
    <dbReference type="NCBI Taxonomy" id="937774"/>
    <lineage>
        <taxon>Bacteria</taxon>
        <taxon>Pseudomonadati</taxon>
        <taxon>Pseudomonadota</taxon>
        <taxon>Betaproteobacteria</taxon>
        <taxon>Burkholderiales</taxon>
        <taxon>Alcaligenaceae</taxon>
        <taxon>Taylorella</taxon>
    </lineage>
</organism>
<dbReference type="InterPro" id="IPR036779">
    <property type="entry name" value="LysM_dom_sf"/>
</dbReference>
<dbReference type="PANTHER" id="PTHR21666:SF263">
    <property type="entry name" value="MUREIN HYDROLASE ACTIVATOR NLPD"/>
    <property type="match status" value="1"/>
</dbReference>
<dbReference type="Proteomes" id="UP000007472">
    <property type="component" value="Chromosome"/>
</dbReference>
<reference evidence="5 6" key="1">
    <citation type="journal article" date="2011" name="J. Bacteriol.">
        <title>Genome sequence of Taylorella equigenitalis MCE9, the causative agent of contagious equine metritis.</title>
        <authorList>
            <person name="Hebert L."/>
            <person name="Moumen B."/>
            <person name="Duquesne F."/>
            <person name="Breuil M.F."/>
            <person name="Laugier C."/>
            <person name="Batto J.M."/>
            <person name="Renault P."/>
            <person name="Petry S."/>
        </authorList>
    </citation>
    <scope>NUCLEOTIDE SEQUENCE [LARGE SCALE GENOMIC DNA]</scope>
    <source>
        <strain evidence="5 6">MCE9</strain>
    </source>
</reference>
<comment type="similarity">
    <text evidence="1">Belongs to the E.coli NlpD/Haemophilus LppB family.</text>
</comment>
<dbReference type="PROSITE" id="PS51782">
    <property type="entry name" value="LYSM"/>
    <property type="match status" value="1"/>
</dbReference>
<keyword evidence="5" id="KW-0449">Lipoprotein</keyword>
<name>A0A654KJD6_TAYEM</name>
<dbReference type="CDD" id="cd12797">
    <property type="entry name" value="M23_peptidase"/>
    <property type="match status" value="1"/>
</dbReference>
<dbReference type="InterPro" id="IPR018392">
    <property type="entry name" value="LysM"/>
</dbReference>
<dbReference type="InterPro" id="IPR011055">
    <property type="entry name" value="Dup_hybrid_motif"/>
</dbReference>
<dbReference type="KEGG" id="teq:TEQUI_1552"/>
<dbReference type="CDD" id="cd00118">
    <property type="entry name" value="LysM"/>
    <property type="match status" value="1"/>
</dbReference>
<feature type="chain" id="PRO_5024856539" evidence="3">
    <location>
        <begin position="28"/>
        <end position="229"/>
    </location>
</feature>
<evidence type="ECO:0000256" key="2">
    <source>
        <dbReference type="SAM" id="MobiDB-lite"/>
    </source>
</evidence>
<sequence length="229" mass="24499">MYLNKQTKLLSLLLVTVLSACTSTHNAPVEDYTQTYPPHTVERGETLSLIARKYNTSVEELARLNNIQDISRIFPGQVLRISAKSNIQKTNNSSSSSAVTTTASGKATDAGLISWAKPTAGQIIKGYDDASRGIDYSGSVGDPVLAAASGTVSYTGNGIRGLGNLILITHKKPFISAYAHTDKILVKEGQKVIKGQQIATLGSSDTPSPKLHFEIRRDGKPVNPASYLP</sequence>
<dbReference type="PROSITE" id="PS51257">
    <property type="entry name" value="PROKAR_LIPOPROTEIN"/>
    <property type="match status" value="1"/>
</dbReference>
<proteinExistence type="inferred from homology"/>
<feature type="region of interest" description="Disordered" evidence="2">
    <location>
        <begin position="201"/>
        <end position="229"/>
    </location>
</feature>
<protein>
    <submittedName>
        <fullName evidence="5">Lipoprotein NlpD</fullName>
    </submittedName>
</protein>
<dbReference type="Pfam" id="PF01476">
    <property type="entry name" value="LysM"/>
    <property type="match status" value="1"/>
</dbReference>
<dbReference type="SUPFAM" id="SSF51261">
    <property type="entry name" value="Duplicated hybrid motif"/>
    <property type="match status" value="1"/>
</dbReference>
<dbReference type="Gene3D" id="3.10.350.10">
    <property type="entry name" value="LysM domain"/>
    <property type="match status" value="1"/>
</dbReference>
<dbReference type="SMART" id="SM00257">
    <property type="entry name" value="LysM"/>
    <property type="match status" value="1"/>
</dbReference>
<dbReference type="AlphaFoldDB" id="A0A654KJD6"/>
<evidence type="ECO:0000259" key="4">
    <source>
        <dbReference type="PROSITE" id="PS51782"/>
    </source>
</evidence>